<dbReference type="AlphaFoldDB" id="A0A1C3XUP6"/>
<dbReference type="PIRSF" id="PIRSF015582">
    <property type="entry name" value="Cit_lyase_B"/>
    <property type="match status" value="1"/>
</dbReference>
<evidence type="ECO:0000256" key="2">
    <source>
        <dbReference type="ARBA" id="ARBA00005568"/>
    </source>
</evidence>
<comment type="similarity">
    <text evidence="2">Belongs to the HpcH/HpaI aldolase family.</text>
</comment>
<organism evidence="8 9">
    <name type="scientific">Bradyrhizobium shewense</name>
    <dbReference type="NCBI Taxonomy" id="1761772"/>
    <lineage>
        <taxon>Bacteria</taxon>
        <taxon>Pseudomonadati</taxon>
        <taxon>Pseudomonadota</taxon>
        <taxon>Alphaproteobacteria</taxon>
        <taxon>Hyphomicrobiales</taxon>
        <taxon>Nitrobacteraceae</taxon>
        <taxon>Bradyrhizobium</taxon>
    </lineage>
</organism>
<dbReference type="Pfam" id="PF03328">
    <property type="entry name" value="HpcH_HpaI"/>
    <property type="match status" value="1"/>
</dbReference>
<dbReference type="EMBL" id="FMAI01000051">
    <property type="protein sequence ID" value="SCB55714.1"/>
    <property type="molecule type" value="Genomic_DNA"/>
</dbReference>
<gene>
    <name evidence="8" type="ORF">GA0061098_105110</name>
</gene>
<dbReference type="InterPro" id="IPR005000">
    <property type="entry name" value="Aldolase/citrate-lyase_domain"/>
</dbReference>
<protein>
    <submittedName>
        <fullName evidence="8">Citrate lyase subunit beta / citryl-CoA lyase</fullName>
    </submittedName>
</protein>
<reference evidence="9" key="1">
    <citation type="submission" date="2016-08" db="EMBL/GenBank/DDBJ databases">
        <authorList>
            <person name="Varghese N."/>
            <person name="Submissions Spin"/>
        </authorList>
    </citation>
    <scope>NUCLEOTIDE SEQUENCE [LARGE SCALE GENOMIC DNA]</scope>
    <source>
        <strain evidence="9">ERR11</strain>
    </source>
</reference>
<keyword evidence="8" id="KW-0456">Lyase</keyword>
<keyword evidence="9" id="KW-1185">Reference proteome</keyword>
<evidence type="ECO:0000313" key="8">
    <source>
        <dbReference type="EMBL" id="SCB55714.1"/>
    </source>
</evidence>
<evidence type="ECO:0000256" key="6">
    <source>
        <dbReference type="PIRSR" id="PIRSR015582-2"/>
    </source>
</evidence>
<feature type="binding site" evidence="6">
    <location>
        <position position="168"/>
    </location>
    <ligand>
        <name>Mg(2+)</name>
        <dbReference type="ChEBI" id="CHEBI:18420"/>
    </ligand>
</feature>
<keyword evidence="3 6" id="KW-0479">Metal-binding</keyword>
<comment type="cofactor">
    <cofactor evidence="1">
        <name>Mg(2+)</name>
        <dbReference type="ChEBI" id="CHEBI:18420"/>
    </cofactor>
</comment>
<dbReference type="InterPro" id="IPR015813">
    <property type="entry name" value="Pyrv/PenolPyrv_kinase-like_dom"/>
</dbReference>
<dbReference type="InterPro" id="IPR011206">
    <property type="entry name" value="Citrate_lyase_beta/mcl1/mcl2"/>
</dbReference>
<feature type="domain" description="HpcH/HpaI aldolase/citrate lyase" evidence="7">
    <location>
        <begin position="12"/>
        <end position="238"/>
    </location>
</feature>
<evidence type="ECO:0000313" key="9">
    <source>
        <dbReference type="Proteomes" id="UP000199184"/>
    </source>
</evidence>
<evidence type="ECO:0000256" key="4">
    <source>
        <dbReference type="ARBA" id="ARBA00022842"/>
    </source>
</evidence>
<evidence type="ECO:0000256" key="5">
    <source>
        <dbReference type="PIRSR" id="PIRSR015582-1"/>
    </source>
</evidence>
<dbReference type="GO" id="GO:0000287">
    <property type="term" value="F:magnesium ion binding"/>
    <property type="evidence" value="ECO:0007669"/>
    <property type="project" value="TreeGrafter"/>
</dbReference>
<dbReference type="InterPro" id="IPR040442">
    <property type="entry name" value="Pyrv_kinase-like_dom_sf"/>
</dbReference>
<dbReference type="GO" id="GO:0016829">
    <property type="term" value="F:lyase activity"/>
    <property type="evidence" value="ECO:0007669"/>
    <property type="project" value="UniProtKB-KW"/>
</dbReference>
<evidence type="ECO:0000256" key="1">
    <source>
        <dbReference type="ARBA" id="ARBA00001946"/>
    </source>
</evidence>
<sequence>MPQTFRDAKCYRSMLFVPGHKLDWMLKAPKYGSDALILDLEDSVGVAEKPAARNAVAEAIKALRDRPVGLFVRLNGWRTGYLIDDLSAVVDKGLDGVMLSKTEDPEDVTALDLVLGELERSRGLPLGRIEICPYPESAVAMYRLYDICMASQRVKRAGAATGPNPRGDGGRSLGLQYDDEEAVEGVAFGAYSVLQARAAGIVHIEGAMCGQLGDLDLVRRLGKKSKRMGASFGSAIHPSHIPIINEIYSPSQEEVDEARGVVSALAEGIARGDAAVRYKSKLIDFANARAAMDVLKKAEAAGMDIGDVPKLEIPAY</sequence>
<keyword evidence="4 6" id="KW-0460">Magnesium</keyword>
<feature type="binding site" evidence="5">
    <location>
        <position position="136"/>
    </location>
    <ligand>
        <name>substrate</name>
    </ligand>
</feature>
<name>A0A1C3XUP6_9BRAD</name>
<dbReference type="Gene3D" id="3.20.20.60">
    <property type="entry name" value="Phosphoenolpyruvate-binding domains"/>
    <property type="match status" value="1"/>
</dbReference>
<dbReference type="PANTHER" id="PTHR32308:SF10">
    <property type="entry name" value="CITRATE LYASE SUBUNIT BETA"/>
    <property type="match status" value="1"/>
</dbReference>
<accession>A0A1C3XUP6</accession>
<dbReference type="SUPFAM" id="SSF51621">
    <property type="entry name" value="Phosphoenolpyruvate/pyruvate domain"/>
    <property type="match status" value="1"/>
</dbReference>
<dbReference type="Proteomes" id="UP000199184">
    <property type="component" value="Unassembled WGS sequence"/>
</dbReference>
<feature type="binding site" evidence="5">
    <location>
        <position position="73"/>
    </location>
    <ligand>
        <name>substrate</name>
    </ligand>
</feature>
<dbReference type="GO" id="GO:0006107">
    <property type="term" value="P:oxaloacetate metabolic process"/>
    <property type="evidence" value="ECO:0007669"/>
    <property type="project" value="TreeGrafter"/>
</dbReference>
<dbReference type="PANTHER" id="PTHR32308">
    <property type="entry name" value="LYASE BETA SUBUNIT, PUTATIVE (AFU_ORTHOLOGUE AFUA_4G13030)-RELATED"/>
    <property type="match status" value="1"/>
</dbReference>
<feature type="binding site" evidence="6">
    <location>
        <position position="136"/>
    </location>
    <ligand>
        <name>Mg(2+)</name>
        <dbReference type="ChEBI" id="CHEBI:18420"/>
    </ligand>
</feature>
<evidence type="ECO:0000256" key="3">
    <source>
        <dbReference type="ARBA" id="ARBA00022723"/>
    </source>
</evidence>
<proteinExistence type="inferred from homology"/>
<evidence type="ECO:0000259" key="7">
    <source>
        <dbReference type="Pfam" id="PF03328"/>
    </source>
</evidence>